<comment type="similarity">
    <text evidence="1 4">Belongs to the aldehyde dehydrogenase family.</text>
</comment>
<dbReference type="PROSITE" id="PS00687">
    <property type="entry name" value="ALDEHYDE_DEHYDR_GLU"/>
    <property type="match status" value="1"/>
</dbReference>
<evidence type="ECO:0000313" key="6">
    <source>
        <dbReference type="EMBL" id="MDP9850015.1"/>
    </source>
</evidence>
<dbReference type="InterPro" id="IPR016162">
    <property type="entry name" value="Ald_DH_N"/>
</dbReference>
<dbReference type="Gene3D" id="3.40.605.10">
    <property type="entry name" value="Aldehyde Dehydrogenase, Chain A, domain 1"/>
    <property type="match status" value="1"/>
</dbReference>
<dbReference type="PANTHER" id="PTHR42804:SF1">
    <property type="entry name" value="ALDEHYDE DEHYDROGENASE-RELATED"/>
    <property type="match status" value="1"/>
</dbReference>
<evidence type="ECO:0000256" key="1">
    <source>
        <dbReference type="ARBA" id="ARBA00009986"/>
    </source>
</evidence>
<evidence type="ECO:0000313" key="7">
    <source>
        <dbReference type="Proteomes" id="UP001225356"/>
    </source>
</evidence>
<sequence length="500" mass="52999">MTATLSDTGTTPRPAPLGHREALWIGGRWTPPITDERFTVLDPAREEVIGSVPAGTAEEARRAVEAAAAAFPGWAALPLEARLRPLRKLLELMEAEADILADTITREVGMPRHLVRGVQVEFALGLLRSYLDALPDHPFEQWVGGSLVLREPVGVVACITPWNVPLLLVMQKLVPALAVGCTVVLKPSEITPLNTFRLVDLLAECDLPPGVVNLVSGSGPVIGSVLAAHPAIAMVSLTGSQRAGRHVSGLAAETVKRVHLELGGKSANVVLEDADLETAVGAGIRQACFNSGQACLAWSRLLVPGSRYEEAVAIAAATADSLGVGDPFDARNDLGPLVSETARARVRDYIRLGEQEGARLVAGGAQAPEGLDRGFYVRPTVFADVHNGMRIAREEIFGPVTVLIPYEDEADAVRIANDSDYGLHGAVWSASTERALAVARRIRTGRIDVNGAPFNLLAPFGGYKHSGNGRELGTWGLEAFCEVKAVQVGAGPVQVDLGAR</sequence>
<evidence type="ECO:0000256" key="4">
    <source>
        <dbReference type="RuleBase" id="RU003345"/>
    </source>
</evidence>
<feature type="active site" evidence="3">
    <location>
        <position position="261"/>
    </location>
</feature>
<keyword evidence="2 4" id="KW-0560">Oxidoreductase</keyword>
<dbReference type="EC" id="1.2.1.3" evidence="6"/>
<dbReference type="InterPro" id="IPR015590">
    <property type="entry name" value="Aldehyde_DH_dom"/>
</dbReference>
<gene>
    <name evidence="6" type="ORF">J2853_009226</name>
</gene>
<accession>A0ABT9QTE6</accession>
<dbReference type="CDD" id="cd07138">
    <property type="entry name" value="ALDH_CddD_SSP0762"/>
    <property type="match status" value="1"/>
</dbReference>
<proteinExistence type="inferred from homology"/>
<protein>
    <submittedName>
        <fullName evidence="6">Aldehyde dehydrogenase (NAD+)/betaine-aldehyde dehydrogenase</fullName>
        <ecNumber evidence="6">1.2.1.3</ecNumber>
        <ecNumber evidence="6">1.2.1.8</ecNumber>
    </submittedName>
</protein>
<dbReference type="InterPro" id="IPR016161">
    <property type="entry name" value="Ald_DH/histidinol_DH"/>
</dbReference>
<dbReference type="Gene3D" id="3.40.309.10">
    <property type="entry name" value="Aldehyde Dehydrogenase, Chain A, domain 2"/>
    <property type="match status" value="1"/>
</dbReference>
<dbReference type="GO" id="GO:0008802">
    <property type="term" value="F:betaine-aldehyde dehydrogenase (NAD+) activity"/>
    <property type="evidence" value="ECO:0007669"/>
    <property type="project" value="UniProtKB-EC"/>
</dbReference>
<dbReference type="InterPro" id="IPR016163">
    <property type="entry name" value="Ald_DH_C"/>
</dbReference>
<comment type="caution">
    <text evidence="6">The sequence shown here is derived from an EMBL/GenBank/DDBJ whole genome shotgun (WGS) entry which is preliminary data.</text>
</comment>
<evidence type="ECO:0000256" key="2">
    <source>
        <dbReference type="ARBA" id="ARBA00023002"/>
    </source>
</evidence>
<name>A0ABT9QTE6_9ACTN</name>
<evidence type="ECO:0000256" key="3">
    <source>
        <dbReference type="PROSITE-ProRule" id="PRU10007"/>
    </source>
</evidence>
<dbReference type="EC" id="1.2.1.8" evidence="6"/>
<organism evidence="6 7">
    <name type="scientific">Streptosporangium lutulentum</name>
    <dbReference type="NCBI Taxonomy" id="1461250"/>
    <lineage>
        <taxon>Bacteria</taxon>
        <taxon>Bacillati</taxon>
        <taxon>Actinomycetota</taxon>
        <taxon>Actinomycetes</taxon>
        <taxon>Streptosporangiales</taxon>
        <taxon>Streptosporangiaceae</taxon>
        <taxon>Streptosporangium</taxon>
    </lineage>
</organism>
<dbReference type="SUPFAM" id="SSF53720">
    <property type="entry name" value="ALDH-like"/>
    <property type="match status" value="1"/>
</dbReference>
<dbReference type="InterPro" id="IPR029510">
    <property type="entry name" value="Ald_DH_CS_GLU"/>
</dbReference>
<dbReference type="PANTHER" id="PTHR42804">
    <property type="entry name" value="ALDEHYDE DEHYDROGENASE"/>
    <property type="match status" value="1"/>
</dbReference>
<keyword evidence="7" id="KW-1185">Reference proteome</keyword>
<dbReference type="Proteomes" id="UP001225356">
    <property type="component" value="Unassembled WGS sequence"/>
</dbReference>
<dbReference type="Pfam" id="PF00171">
    <property type="entry name" value="Aldedh"/>
    <property type="match status" value="1"/>
</dbReference>
<reference evidence="6 7" key="1">
    <citation type="submission" date="2023-07" db="EMBL/GenBank/DDBJ databases">
        <title>Sequencing the genomes of 1000 actinobacteria strains.</title>
        <authorList>
            <person name="Klenk H.-P."/>
        </authorList>
    </citation>
    <scope>NUCLEOTIDE SEQUENCE [LARGE SCALE GENOMIC DNA]</scope>
    <source>
        <strain evidence="6 7">DSM 46740</strain>
    </source>
</reference>
<feature type="domain" description="Aldehyde dehydrogenase" evidence="5">
    <location>
        <begin position="29"/>
        <end position="486"/>
    </location>
</feature>
<dbReference type="RefSeq" id="WP_307568174.1">
    <property type="nucleotide sequence ID" value="NZ_JAUSQU010000001.1"/>
</dbReference>
<evidence type="ECO:0000259" key="5">
    <source>
        <dbReference type="Pfam" id="PF00171"/>
    </source>
</evidence>
<dbReference type="EMBL" id="JAUSQU010000001">
    <property type="protein sequence ID" value="MDP9850015.1"/>
    <property type="molecule type" value="Genomic_DNA"/>
</dbReference>